<dbReference type="GO" id="GO:0004674">
    <property type="term" value="F:protein serine/threonine kinase activity"/>
    <property type="evidence" value="ECO:0007669"/>
    <property type="project" value="UniProtKB-KW"/>
</dbReference>
<dbReference type="AlphaFoldDB" id="A0A8H6YYZ8"/>
<keyword evidence="2" id="KW-0723">Serine/threonine-protein kinase</keyword>
<keyword evidence="4" id="KW-0547">Nucleotide-binding</keyword>
<keyword evidence="3" id="KW-0808">Transferase</keyword>
<keyword evidence="11" id="KW-1185">Reference proteome</keyword>
<evidence type="ECO:0000313" key="11">
    <source>
        <dbReference type="Proteomes" id="UP000623467"/>
    </source>
</evidence>
<dbReference type="SUPFAM" id="SSF56112">
    <property type="entry name" value="Protein kinase-like (PK-like)"/>
    <property type="match status" value="1"/>
</dbReference>
<dbReference type="Gene3D" id="3.30.200.20">
    <property type="entry name" value="Phosphorylase Kinase, domain 1"/>
    <property type="match status" value="1"/>
</dbReference>
<dbReference type="GO" id="GO:0050684">
    <property type="term" value="P:regulation of mRNA processing"/>
    <property type="evidence" value="ECO:0007669"/>
    <property type="project" value="TreeGrafter"/>
</dbReference>
<dbReference type="Proteomes" id="UP000623467">
    <property type="component" value="Unassembled WGS sequence"/>
</dbReference>
<dbReference type="Gene3D" id="1.10.510.10">
    <property type="entry name" value="Transferase(Phosphotransferase) domain 1"/>
    <property type="match status" value="1"/>
</dbReference>
<dbReference type="OrthoDB" id="5979581at2759"/>
<evidence type="ECO:0000259" key="9">
    <source>
        <dbReference type="PROSITE" id="PS50011"/>
    </source>
</evidence>
<gene>
    <name evidence="10" type="ORF">MSAN_00894500</name>
</gene>
<evidence type="ECO:0000256" key="6">
    <source>
        <dbReference type="ARBA" id="ARBA00022840"/>
    </source>
</evidence>
<comment type="caution">
    <text evidence="10">The sequence shown here is derived from an EMBL/GenBank/DDBJ whole genome shotgun (WGS) entry which is preliminary data.</text>
</comment>
<dbReference type="EMBL" id="JACAZH010000006">
    <property type="protein sequence ID" value="KAF7366380.1"/>
    <property type="molecule type" value="Genomic_DNA"/>
</dbReference>
<evidence type="ECO:0000256" key="4">
    <source>
        <dbReference type="ARBA" id="ARBA00022741"/>
    </source>
</evidence>
<dbReference type="PANTHER" id="PTHR47634:SF9">
    <property type="entry name" value="PROTEIN KINASE DOMAIN-CONTAINING PROTEIN-RELATED"/>
    <property type="match status" value="1"/>
</dbReference>
<comment type="catalytic activity">
    <reaction evidence="7">
        <text>L-threonyl-[protein] + ATP = O-phospho-L-threonyl-[protein] + ADP + H(+)</text>
        <dbReference type="Rhea" id="RHEA:46608"/>
        <dbReference type="Rhea" id="RHEA-COMP:11060"/>
        <dbReference type="Rhea" id="RHEA-COMP:11605"/>
        <dbReference type="ChEBI" id="CHEBI:15378"/>
        <dbReference type="ChEBI" id="CHEBI:30013"/>
        <dbReference type="ChEBI" id="CHEBI:30616"/>
        <dbReference type="ChEBI" id="CHEBI:61977"/>
        <dbReference type="ChEBI" id="CHEBI:456216"/>
        <dbReference type="EC" id="2.7.11.1"/>
    </reaction>
</comment>
<keyword evidence="5 10" id="KW-0418">Kinase</keyword>
<evidence type="ECO:0000256" key="2">
    <source>
        <dbReference type="ARBA" id="ARBA00022527"/>
    </source>
</evidence>
<feature type="domain" description="Protein kinase" evidence="9">
    <location>
        <begin position="42"/>
        <end position="215"/>
    </location>
</feature>
<accession>A0A8H6YYZ8</accession>
<dbReference type="InterPro" id="IPR051334">
    <property type="entry name" value="SRPK"/>
</dbReference>
<dbReference type="PROSITE" id="PS50011">
    <property type="entry name" value="PROTEIN_KINASE_DOM"/>
    <property type="match status" value="1"/>
</dbReference>
<name>A0A8H6YYZ8_9AGAR</name>
<dbReference type="GO" id="GO:0000245">
    <property type="term" value="P:spliceosomal complex assembly"/>
    <property type="evidence" value="ECO:0007669"/>
    <property type="project" value="TreeGrafter"/>
</dbReference>
<evidence type="ECO:0000313" key="10">
    <source>
        <dbReference type="EMBL" id="KAF7366380.1"/>
    </source>
</evidence>
<dbReference type="EC" id="2.7.11.1" evidence="1"/>
<evidence type="ECO:0000256" key="1">
    <source>
        <dbReference type="ARBA" id="ARBA00012513"/>
    </source>
</evidence>
<keyword evidence="6" id="KW-0067">ATP-binding</keyword>
<organism evidence="10 11">
    <name type="scientific">Mycena sanguinolenta</name>
    <dbReference type="NCBI Taxonomy" id="230812"/>
    <lineage>
        <taxon>Eukaryota</taxon>
        <taxon>Fungi</taxon>
        <taxon>Dikarya</taxon>
        <taxon>Basidiomycota</taxon>
        <taxon>Agaricomycotina</taxon>
        <taxon>Agaricomycetes</taxon>
        <taxon>Agaricomycetidae</taxon>
        <taxon>Agaricales</taxon>
        <taxon>Marasmiineae</taxon>
        <taxon>Mycenaceae</taxon>
        <taxon>Mycena</taxon>
    </lineage>
</organism>
<evidence type="ECO:0000256" key="3">
    <source>
        <dbReference type="ARBA" id="ARBA00022679"/>
    </source>
</evidence>
<evidence type="ECO:0000256" key="7">
    <source>
        <dbReference type="ARBA" id="ARBA00047899"/>
    </source>
</evidence>
<proteinExistence type="predicted"/>
<dbReference type="GO" id="GO:0005524">
    <property type="term" value="F:ATP binding"/>
    <property type="evidence" value="ECO:0007669"/>
    <property type="project" value="UniProtKB-KW"/>
</dbReference>
<dbReference type="PANTHER" id="PTHR47634">
    <property type="entry name" value="PROTEIN KINASE DOMAIN-CONTAINING PROTEIN-RELATED"/>
    <property type="match status" value="1"/>
</dbReference>
<dbReference type="InterPro" id="IPR011009">
    <property type="entry name" value="Kinase-like_dom_sf"/>
</dbReference>
<comment type="catalytic activity">
    <reaction evidence="8">
        <text>L-seryl-[protein] + ATP = O-phospho-L-seryl-[protein] + ADP + H(+)</text>
        <dbReference type="Rhea" id="RHEA:17989"/>
        <dbReference type="Rhea" id="RHEA-COMP:9863"/>
        <dbReference type="Rhea" id="RHEA-COMP:11604"/>
        <dbReference type="ChEBI" id="CHEBI:15378"/>
        <dbReference type="ChEBI" id="CHEBI:29999"/>
        <dbReference type="ChEBI" id="CHEBI:30616"/>
        <dbReference type="ChEBI" id="CHEBI:83421"/>
        <dbReference type="ChEBI" id="CHEBI:456216"/>
        <dbReference type="EC" id="2.7.11.1"/>
    </reaction>
</comment>
<reference evidence="10" key="1">
    <citation type="submission" date="2020-05" db="EMBL/GenBank/DDBJ databases">
        <title>Mycena genomes resolve the evolution of fungal bioluminescence.</title>
        <authorList>
            <person name="Tsai I.J."/>
        </authorList>
    </citation>
    <scope>NUCLEOTIDE SEQUENCE</scope>
    <source>
        <strain evidence="10">160909Yilan</strain>
    </source>
</reference>
<sequence length="215" mass="23704">MSSSDFPCIPLDVELEKETIPNYVASHFYPVHNIGDIYASRYKVVGKLGCGRFSTSWLARDLNQPRYVTLKVSVHAAAMSTLVVESSMPSSTCTLSCAMAPPTIPGATRYTCSWTRSSSPVQTGEHQVFVQPPFWLSVAGLLARRPSATHLPKSVVVIILQRTLLALTYIHDECGIVHTNLKEAKIMFGIAENDPVLQTFEREDPLPRKVLNDGS</sequence>
<evidence type="ECO:0000256" key="5">
    <source>
        <dbReference type="ARBA" id="ARBA00022777"/>
    </source>
</evidence>
<evidence type="ECO:0000256" key="8">
    <source>
        <dbReference type="ARBA" id="ARBA00048679"/>
    </source>
</evidence>
<protein>
    <recommendedName>
        <fullName evidence="1">non-specific serine/threonine protein kinase</fullName>
        <ecNumber evidence="1">2.7.11.1</ecNumber>
    </recommendedName>
</protein>
<dbReference type="InterPro" id="IPR000719">
    <property type="entry name" value="Prot_kinase_dom"/>
</dbReference>